<feature type="region of interest" description="Disordered" evidence="2">
    <location>
        <begin position="1"/>
        <end position="163"/>
    </location>
</feature>
<dbReference type="STRING" id="426428.A0A0D2X846"/>
<accession>A0A0D2X846</accession>
<feature type="compositionally biased region" description="Polar residues" evidence="2">
    <location>
        <begin position="22"/>
        <end position="33"/>
    </location>
</feature>
<feature type="compositionally biased region" description="Basic and acidic residues" evidence="2">
    <location>
        <begin position="462"/>
        <end position="475"/>
    </location>
</feature>
<comment type="similarity">
    <text evidence="1">Belongs to the CBF/MAK21 family.</text>
</comment>
<dbReference type="EnsemblFungi" id="FOXG_00052T0">
    <property type="protein sequence ID" value="FOXG_00052P0"/>
    <property type="gene ID" value="FOXG_00052"/>
</dbReference>
<reference evidence="4" key="1">
    <citation type="journal article" date="2012" name="Mol. Plant Microbe Interact.">
        <title>A highly conserved effector in Fusarium oxysporum is required for full virulence on Arabidopsis.</title>
        <authorList>
            <person name="Thatcher L.F."/>
            <person name="Gardiner D.M."/>
            <person name="Kazan K."/>
            <person name="Manners J."/>
        </authorList>
    </citation>
    <scope>NUCLEOTIDE SEQUENCE [LARGE SCALE GENOMIC DNA]</scope>
    <source>
        <strain evidence="4">Fo5176</strain>
    </source>
</reference>
<protein>
    <submittedName>
        <fullName evidence="3">Uncharacterized protein</fullName>
    </submittedName>
</protein>
<gene>
    <name evidence="3" type="primary">28942382</name>
</gene>
<dbReference type="GO" id="GO:0005730">
    <property type="term" value="C:nucleolus"/>
    <property type="evidence" value="ECO:0007669"/>
    <property type="project" value="EnsemblFungi"/>
</dbReference>
<dbReference type="SUPFAM" id="SSF48371">
    <property type="entry name" value="ARM repeat"/>
    <property type="match status" value="1"/>
</dbReference>
<evidence type="ECO:0000313" key="3">
    <source>
        <dbReference type="EnsemblFungi" id="FOXG_00052P0"/>
    </source>
</evidence>
<evidence type="ECO:0000313" key="4">
    <source>
        <dbReference type="Proteomes" id="UP000002489"/>
    </source>
</evidence>
<sequence length="938" mass="103937">MAKPSKKPKGKGPRSSSKGPNFDNSALDNLTSTIDKKLGKRKQPPTKANSDQHQKRQRNSEGSSGEKSGKIDEKTLLEEIKALGGDESDLALIQDIDSDDEEYTQGPKDSRAGVDDDDSEEEQAVALKEPTQKKGNMAFEPRADWHDSELRKLPAPTTDEPTPPRAALDALKQHAQALLEEDATKYRTSVFAQSSHKFLSTIMTSGTLSDKVSALTLAVQESPVHNIRAFDALMSLASKKSRGQALGAIGALVDLLGPGTLLPADRRLRAFHDQPGLVGTLQRNPGKPWAPGNALPGKITPSHLIAWIYEDWLKATYFRLIQLLESWCSDEIEYSRTRALDFVYGLLKEKPEQESNLLRLLVNKLGDRDRKISSRASYLILQLQNSHPGMKPIIVRTIEQDILLHPTQDHRSKYYAINTLNQTILSNKEPSLAEALMRIYFDLFTIILKTGSLGITAPTDSKPGKDDDNKGDVKRNTGRRPQRPRGGKLAKPSASEPETEAADKLVSAILTGVNRAAPFMVGNDAIMESHLDTLFKIAHSGNFNTGIQALLLIQQISSSRSLANDRFYRTLYESLLDPRLVNSSKQALYLNLLLRALKNDVDSRRVKAFAKRMLQISGLHQPSFTCGLLYLVGHLRESFPDLSTLLEEPEESIFDDEPANEKQRYDGRKRDPEYSNANRSCLWEMIPLQCHYHPSVTVYAMSILERNKKSLKPDLDSHSLIRFLDKFVYRNAKATDSSKGVSIMQPLRATKDAGDIWLGSRGAGGAVSSVNSSAFWKKKAEDVPAEDIFFHQYFQQVDKEGKETKKNAQAAGNVESDDEQEDEVWKALVSTQPGVDPDDDGSDVGFDLDDSEMASDDDSQALSLDGELGEDDDDDMSVDIEGSDEEMGGALISEDEGGFEVKEAASEKTKSKRRKLKDLPMFASVDDYAELLAGEEDM</sequence>
<name>A0A0D2X846_FUSOF</name>
<dbReference type="GO" id="GO:0030690">
    <property type="term" value="C:Noc1p-Noc2p complex"/>
    <property type="evidence" value="ECO:0007669"/>
    <property type="project" value="EnsemblFungi"/>
</dbReference>
<proteinExistence type="inferred from homology"/>
<feature type="region of interest" description="Disordered" evidence="2">
    <location>
        <begin position="457"/>
        <end position="500"/>
    </location>
</feature>
<feature type="compositionally biased region" description="Basic residues" evidence="2">
    <location>
        <begin position="476"/>
        <end position="488"/>
    </location>
</feature>
<dbReference type="AlphaFoldDB" id="A0A0D2X846"/>
<dbReference type="Proteomes" id="UP000002489">
    <property type="component" value="Unassembled WGS sequence"/>
</dbReference>
<feature type="region of interest" description="Disordered" evidence="2">
    <location>
        <begin position="804"/>
        <end position="881"/>
    </location>
</feature>
<dbReference type="InterPro" id="IPR016024">
    <property type="entry name" value="ARM-type_fold"/>
</dbReference>
<dbReference type="VEuPathDB" id="FungiDB:FOXG_00052"/>
<dbReference type="InterPro" id="IPR040155">
    <property type="entry name" value="CEBPZ/Mak21-like"/>
</dbReference>
<feature type="compositionally biased region" description="Basic and acidic residues" evidence="2">
    <location>
        <begin position="67"/>
        <end position="81"/>
    </location>
</feature>
<organism evidence="3 4">
    <name type="scientific">Fusarium oxysporum (strain Fo5176)</name>
    <name type="common">Fusarium vascular wilt</name>
    <dbReference type="NCBI Taxonomy" id="660025"/>
    <lineage>
        <taxon>Eukaryota</taxon>
        <taxon>Fungi</taxon>
        <taxon>Dikarya</taxon>
        <taxon>Ascomycota</taxon>
        <taxon>Pezizomycotina</taxon>
        <taxon>Sordariomycetes</taxon>
        <taxon>Hypocreomycetidae</taxon>
        <taxon>Hypocreales</taxon>
        <taxon>Nectriaceae</taxon>
        <taxon>Fusarium</taxon>
        <taxon>Fusarium oxysporum species complex</taxon>
    </lineage>
</organism>
<feature type="compositionally biased region" description="Acidic residues" evidence="2">
    <location>
        <begin position="867"/>
        <end position="881"/>
    </location>
</feature>
<dbReference type="PANTHER" id="PTHR12048:SF0">
    <property type="entry name" value="CCAAT_ENHANCER-BINDING PROTEIN ZETA"/>
    <property type="match status" value="1"/>
</dbReference>
<dbReference type="Pfam" id="PF03914">
    <property type="entry name" value="CBF"/>
    <property type="match status" value="1"/>
</dbReference>
<evidence type="ECO:0000256" key="1">
    <source>
        <dbReference type="ARBA" id="ARBA00007797"/>
    </source>
</evidence>
<feature type="compositionally biased region" description="Acidic residues" evidence="2">
    <location>
        <begin position="836"/>
        <end position="859"/>
    </location>
</feature>
<feature type="compositionally biased region" description="Basic residues" evidence="2">
    <location>
        <begin position="1"/>
        <end position="12"/>
    </location>
</feature>
<dbReference type="GO" id="GO:0042802">
    <property type="term" value="F:identical protein binding"/>
    <property type="evidence" value="ECO:0007669"/>
    <property type="project" value="EnsemblFungi"/>
</dbReference>
<dbReference type="PANTHER" id="PTHR12048">
    <property type="entry name" value="CCAAT-BINDING FACTOR-RELATED"/>
    <property type="match status" value="1"/>
</dbReference>
<evidence type="ECO:0000256" key="2">
    <source>
        <dbReference type="SAM" id="MobiDB-lite"/>
    </source>
</evidence>
<dbReference type="InterPro" id="IPR005612">
    <property type="entry name" value="CCAAT-binding_factor"/>
</dbReference>
<reference evidence="3" key="2">
    <citation type="submission" date="2025-08" db="UniProtKB">
        <authorList>
            <consortium name="EnsemblFungi"/>
        </authorList>
    </citation>
    <scope>IDENTIFICATION</scope>
    <source>
        <strain evidence="3">4287 / CBS 123668 / FGSC 9935 / NRRL 34936</strain>
    </source>
</reference>
<feature type="compositionally biased region" description="Basic and acidic residues" evidence="2">
    <location>
        <begin position="141"/>
        <end position="152"/>
    </location>
</feature>
<dbReference type="GO" id="GO:0000027">
    <property type="term" value="P:ribosomal large subunit assembly"/>
    <property type="evidence" value="ECO:0007669"/>
    <property type="project" value="EnsemblFungi"/>
</dbReference>